<evidence type="ECO:0000256" key="3">
    <source>
        <dbReference type="ARBA" id="ARBA00023163"/>
    </source>
</evidence>
<dbReference type="GO" id="GO:0000932">
    <property type="term" value="C:P-body"/>
    <property type="evidence" value="ECO:0007669"/>
    <property type="project" value="TreeGrafter"/>
</dbReference>
<dbReference type="PANTHER" id="PTHR12709:SF4">
    <property type="entry name" value="DNA-DIRECTED RNA POLYMERASE II SUBUNIT RPB7"/>
    <property type="match status" value="1"/>
</dbReference>
<dbReference type="PANTHER" id="PTHR12709">
    <property type="entry name" value="DNA-DIRECTED RNA POLYMERASE II, III"/>
    <property type="match status" value="1"/>
</dbReference>
<evidence type="ECO:0000259" key="4">
    <source>
        <dbReference type="Pfam" id="PF00575"/>
    </source>
</evidence>
<comment type="subcellular location">
    <subcellularLocation>
        <location evidence="1">Nucleus</location>
    </subcellularLocation>
</comment>
<dbReference type="AlphaFoldDB" id="J7G2I7"/>
<dbReference type="InterPro" id="IPR045113">
    <property type="entry name" value="Rpb7-like"/>
</dbReference>
<evidence type="ECO:0000256" key="2">
    <source>
        <dbReference type="ARBA" id="ARBA00022478"/>
    </source>
</evidence>
<reference evidence="5 6" key="1">
    <citation type="journal article" date="2012" name="Genome Biol. Evol.">
        <title>Nucleomorph genome sequence of the cryptophyte alga Chroomonas mesostigmatica CCMP1168 reveals lineage-specific gene loss and genome complexity.</title>
        <authorList>
            <person name="Moore C.E."/>
            <person name="Curtis B."/>
            <person name="Mills T."/>
            <person name="Tanifuji G."/>
            <person name="Archibald J.M."/>
        </authorList>
    </citation>
    <scope>NUCLEOTIDE SEQUENCE [LARGE SCALE GENOMIC DNA]</scope>
    <source>
        <strain evidence="5 6">CCMP1168</strain>
    </source>
</reference>
<evidence type="ECO:0000256" key="1">
    <source>
        <dbReference type="ARBA" id="ARBA00004123"/>
    </source>
</evidence>
<dbReference type="GO" id="GO:0003697">
    <property type="term" value="F:single-stranded DNA binding"/>
    <property type="evidence" value="ECO:0007669"/>
    <property type="project" value="TreeGrafter"/>
</dbReference>
<dbReference type="GO" id="GO:0003727">
    <property type="term" value="F:single-stranded RNA binding"/>
    <property type="evidence" value="ECO:0007669"/>
    <property type="project" value="TreeGrafter"/>
</dbReference>
<organism evidence="5 6">
    <name type="scientific">Chroomonas mesostigmatica CCMP1168</name>
    <dbReference type="NCBI Taxonomy" id="1195612"/>
    <lineage>
        <taxon>Eukaryota</taxon>
        <taxon>Cryptophyceae</taxon>
        <taxon>Pyrenomonadales</taxon>
        <taxon>Chroomonadaceae</taxon>
        <taxon>Chroomonas</taxon>
    </lineage>
</organism>
<dbReference type="GO" id="GO:0060213">
    <property type="term" value="P:positive regulation of nuclear-transcribed mRNA poly(A) tail shortening"/>
    <property type="evidence" value="ECO:0007669"/>
    <property type="project" value="TreeGrafter"/>
</dbReference>
<evidence type="ECO:0000313" key="5">
    <source>
        <dbReference type="EMBL" id="AFP65682.1"/>
    </source>
</evidence>
<protein>
    <submittedName>
        <fullName evidence="5">RNA polymerase II RPB7 subunit-like protein</fullName>
    </submittedName>
</protein>
<proteinExistence type="predicted"/>
<geneLocation type="nucleomorph" evidence="5"/>
<dbReference type="Pfam" id="PF00575">
    <property type="entry name" value="S1"/>
    <property type="match status" value="1"/>
</dbReference>
<dbReference type="GO" id="GO:0005665">
    <property type="term" value="C:RNA polymerase II, core complex"/>
    <property type="evidence" value="ECO:0007669"/>
    <property type="project" value="TreeGrafter"/>
</dbReference>
<name>J7G2I7_9CRYP</name>
<dbReference type="Gene3D" id="3.30.1490.120">
    <property type="entry name" value="RNA polymerase Rpb7-like, N-terminal domain"/>
    <property type="match status" value="1"/>
</dbReference>
<dbReference type="SUPFAM" id="SSF88798">
    <property type="entry name" value="N-terminal, heterodimerisation domain of RBP7 (RpoE)"/>
    <property type="match status" value="1"/>
</dbReference>
<dbReference type="Gene3D" id="2.40.50.140">
    <property type="entry name" value="Nucleic acid-binding proteins"/>
    <property type="match status" value="1"/>
</dbReference>
<dbReference type="InterPro" id="IPR012340">
    <property type="entry name" value="NA-bd_OB-fold"/>
</dbReference>
<dbReference type="EMBL" id="CP003682">
    <property type="protein sequence ID" value="AFP65682.1"/>
    <property type="molecule type" value="Genomic_DNA"/>
</dbReference>
<gene>
    <name evidence="5" type="primary">rpb7</name>
    <name evidence="5" type="ORF">CMESO_540</name>
</gene>
<sequence length="174" mass="19688">MYFLCTLNQNLYVSPKLFNKKIKKSLVGNLLSSVEGTKAGPFGLIIMITEIFDNWGEGKFLIGCPSALYCLTYKALTFRAFKGEVFDAVVTQVTNLGFFSEAGFLQIFVSKKQIPIFFKYNQNKRTFFNQLEQKESISTNSTIRVRVVSIKEESSFNQALGSIKGKKLGLLEQY</sequence>
<dbReference type="GO" id="GO:0006367">
    <property type="term" value="P:transcription initiation at RNA polymerase II promoter"/>
    <property type="evidence" value="ECO:0007669"/>
    <property type="project" value="TreeGrafter"/>
</dbReference>
<dbReference type="InterPro" id="IPR036898">
    <property type="entry name" value="RNA_pol_Rpb7-like_N_sf"/>
</dbReference>
<dbReference type="GO" id="GO:0045948">
    <property type="term" value="P:positive regulation of translational initiation"/>
    <property type="evidence" value="ECO:0007669"/>
    <property type="project" value="TreeGrafter"/>
</dbReference>
<keyword evidence="5" id="KW-0542">Nucleomorph</keyword>
<accession>J7G2I7</accession>
<feature type="domain" description="S1 motif" evidence="4">
    <location>
        <begin position="80"/>
        <end position="152"/>
    </location>
</feature>
<dbReference type="Proteomes" id="UP000243348">
    <property type="component" value="Nucleomorph 3"/>
</dbReference>
<dbReference type="InterPro" id="IPR003029">
    <property type="entry name" value="S1_domain"/>
</dbReference>
<dbReference type="SUPFAM" id="SSF50249">
    <property type="entry name" value="Nucleic acid-binding proteins"/>
    <property type="match status" value="1"/>
</dbReference>
<evidence type="ECO:0000313" key="6">
    <source>
        <dbReference type="Proteomes" id="UP000243348"/>
    </source>
</evidence>
<keyword evidence="3" id="KW-0804">Transcription</keyword>
<keyword evidence="2" id="KW-0240">DNA-directed RNA polymerase</keyword>
<dbReference type="GO" id="GO:0031369">
    <property type="term" value="F:translation initiation factor binding"/>
    <property type="evidence" value="ECO:0007669"/>
    <property type="project" value="TreeGrafter"/>
</dbReference>